<dbReference type="OrthoDB" id="7827693at2"/>
<dbReference type="Pfam" id="PF01656">
    <property type="entry name" value="CbiA"/>
    <property type="match status" value="1"/>
</dbReference>
<dbReference type="KEGG" id="alp:LPB137_11010"/>
<keyword evidence="3" id="KW-1185">Reference proteome</keyword>
<dbReference type="SUPFAM" id="SSF52540">
    <property type="entry name" value="P-loop containing nucleoside triphosphate hydrolases"/>
    <property type="match status" value="1"/>
</dbReference>
<dbReference type="InterPro" id="IPR027417">
    <property type="entry name" value="P-loop_NTPase"/>
</dbReference>
<dbReference type="PANTHER" id="PTHR13696:SF99">
    <property type="entry name" value="COBYRINIC ACID AC-DIAMIDE SYNTHASE"/>
    <property type="match status" value="1"/>
</dbReference>
<dbReference type="EMBL" id="CP019070">
    <property type="protein sequence ID" value="APW66339.1"/>
    <property type="molecule type" value="Genomic_DNA"/>
</dbReference>
<dbReference type="InterPro" id="IPR002586">
    <property type="entry name" value="CobQ/CobB/MinD/ParA_Nub-bd_dom"/>
</dbReference>
<evidence type="ECO:0000259" key="1">
    <source>
        <dbReference type="Pfam" id="PF01656"/>
    </source>
</evidence>
<name>A0A1P8KPC2_9BACT</name>
<dbReference type="RefSeq" id="WP_076087990.1">
    <property type="nucleotide sequence ID" value="NZ_CP019070.1"/>
</dbReference>
<reference evidence="2 3" key="1">
    <citation type="submission" date="2017-01" db="EMBL/GenBank/DDBJ databases">
        <title>Genome sequencing of Arcobacter sp. LPB0137.</title>
        <authorList>
            <person name="Lee G.-W."/>
            <person name="Yi H."/>
        </authorList>
    </citation>
    <scope>NUCLEOTIDE SEQUENCE [LARGE SCALE GENOMIC DNA]</scope>
    <source>
        <strain evidence="2 3">LPB0137</strain>
    </source>
</reference>
<gene>
    <name evidence="2" type="ORF">LPB137_11010</name>
</gene>
<evidence type="ECO:0000313" key="2">
    <source>
        <dbReference type="EMBL" id="APW66339.1"/>
    </source>
</evidence>
<evidence type="ECO:0000313" key="3">
    <source>
        <dbReference type="Proteomes" id="UP000186074"/>
    </source>
</evidence>
<dbReference type="InterPro" id="IPR050678">
    <property type="entry name" value="DNA_Partitioning_ATPase"/>
</dbReference>
<dbReference type="Proteomes" id="UP000186074">
    <property type="component" value="Chromosome"/>
</dbReference>
<organism evidence="2 3">
    <name type="scientific">Poseidonibacter parvus</name>
    <dbReference type="NCBI Taxonomy" id="1850254"/>
    <lineage>
        <taxon>Bacteria</taxon>
        <taxon>Pseudomonadati</taxon>
        <taxon>Campylobacterota</taxon>
        <taxon>Epsilonproteobacteria</taxon>
        <taxon>Campylobacterales</taxon>
        <taxon>Arcobacteraceae</taxon>
        <taxon>Poseidonibacter</taxon>
    </lineage>
</organism>
<feature type="domain" description="CobQ/CobB/MinD/ParA nucleotide binding" evidence="1">
    <location>
        <begin position="3"/>
        <end position="161"/>
    </location>
</feature>
<protein>
    <recommendedName>
        <fullName evidence="1">CobQ/CobB/MinD/ParA nucleotide binding domain-containing protein</fullName>
    </recommendedName>
</protein>
<dbReference type="CDD" id="cd02042">
    <property type="entry name" value="ParAB_family"/>
    <property type="match status" value="1"/>
</dbReference>
<dbReference type="PANTHER" id="PTHR13696">
    <property type="entry name" value="P-LOOP CONTAINING NUCLEOSIDE TRIPHOSPHATE HYDROLASE"/>
    <property type="match status" value="1"/>
</dbReference>
<accession>A0A1P8KPC2</accession>
<sequence length="196" mass="22207">MQIIIYNQKGGVGKSMLATQLALYFDTTIIELDPYGMLNDTLGDDIVYKVELNEKVPEIKEGDVIYDFGGFDDLRLDEISKSADLIIIPFNPTINSLGTTLKSYNRVKTQNVPVLFVVNAVLNDKDVEESISFIKENTQDEIDFFVIPHTRALQTVENEGVSIIEFANSSGLRKHTYRKISGIMKDFVKKIEEYLE</sequence>
<proteinExistence type="predicted"/>
<dbReference type="STRING" id="1850254.LPB137_11010"/>
<dbReference type="Gene3D" id="3.40.50.300">
    <property type="entry name" value="P-loop containing nucleotide triphosphate hydrolases"/>
    <property type="match status" value="2"/>
</dbReference>
<dbReference type="AlphaFoldDB" id="A0A1P8KPC2"/>